<keyword evidence="1 3" id="KW-0378">Hydrolase</keyword>
<sequence length="223" mass="23668">MYVHGGGFKNRMPEFELLIAYHLSKTTGRPAFSLDYSLVPEHVYPVAHDELVAAYRGLLAAGVPAERTVLFGESSGGTLILEALPSLRAEGVPLPGAVVPVSPITDFTATSPSIDAPGGRDGLTREILEQVIARYLDGLPNDQAPQSPIHGDLTGLPRMLMAVGGSEGLLDDSLRYAEAAAEAGVDVTLDVYEDMAHAFHLVVAAEPRPPVGATFLDRLSAWL</sequence>
<dbReference type="AlphaFoldDB" id="A0A3M2M5E4"/>
<evidence type="ECO:0000313" key="4">
    <source>
        <dbReference type="Proteomes" id="UP000282674"/>
    </source>
</evidence>
<gene>
    <name evidence="3" type="ORF">EBO15_20180</name>
</gene>
<proteinExistence type="predicted"/>
<comment type="caution">
    <text evidence="3">The sequence shown here is derived from an EMBL/GenBank/DDBJ whole genome shotgun (WGS) entry which is preliminary data.</text>
</comment>
<protein>
    <submittedName>
        <fullName evidence="3">Steryl acetyl hydrolase</fullName>
    </submittedName>
</protein>
<evidence type="ECO:0000313" key="3">
    <source>
        <dbReference type="EMBL" id="RMI42338.1"/>
    </source>
</evidence>
<evidence type="ECO:0000256" key="1">
    <source>
        <dbReference type="ARBA" id="ARBA00022801"/>
    </source>
</evidence>
<dbReference type="InterPro" id="IPR029058">
    <property type="entry name" value="AB_hydrolase_fold"/>
</dbReference>
<dbReference type="Proteomes" id="UP000282674">
    <property type="component" value="Unassembled WGS sequence"/>
</dbReference>
<dbReference type="GO" id="GO:0016787">
    <property type="term" value="F:hydrolase activity"/>
    <property type="evidence" value="ECO:0007669"/>
    <property type="project" value="UniProtKB-KW"/>
</dbReference>
<dbReference type="PANTHER" id="PTHR48081">
    <property type="entry name" value="AB HYDROLASE SUPERFAMILY PROTEIN C4A8.06C"/>
    <property type="match status" value="1"/>
</dbReference>
<name>A0A3M2M5E4_9ACTN</name>
<keyword evidence="4" id="KW-1185">Reference proteome</keyword>
<dbReference type="EMBL" id="RFFG01000034">
    <property type="protein sequence ID" value="RMI42338.1"/>
    <property type="molecule type" value="Genomic_DNA"/>
</dbReference>
<dbReference type="InterPro" id="IPR013094">
    <property type="entry name" value="AB_hydrolase_3"/>
</dbReference>
<dbReference type="OrthoDB" id="128186at2"/>
<dbReference type="Gene3D" id="3.40.50.1820">
    <property type="entry name" value="alpha/beta hydrolase"/>
    <property type="match status" value="1"/>
</dbReference>
<dbReference type="SUPFAM" id="SSF53474">
    <property type="entry name" value="alpha/beta-Hydrolases"/>
    <property type="match status" value="1"/>
</dbReference>
<dbReference type="Pfam" id="PF07859">
    <property type="entry name" value="Abhydrolase_3"/>
    <property type="match status" value="1"/>
</dbReference>
<organism evidence="3 4">
    <name type="scientific">Actinomadura harenae</name>
    <dbReference type="NCBI Taxonomy" id="2483351"/>
    <lineage>
        <taxon>Bacteria</taxon>
        <taxon>Bacillati</taxon>
        <taxon>Actinomycetota</taxon>
        <taxon>Actinomycetes</taxon>
        <taxon>Streptosporangiales</taxon>
        <taxon>Thermomonosporaceae</taxon>
        <taxon>Actinomadura</taxon>
    </lineage>
</organism>
<feature type="domain" description="Alpha/beta hydrolase fold-3" evidence="2">
    <location>
        <begin position="1"/>
        <end position="200"/>
    </location>
</feature>
<reference evidence="3 4" key="1">
    <citation type="submission" date="2018-10" db="EMBL/GenBank/DDBJ databases">
        <title>Isolation from soil.</title>
        <authorList>
            <person name="Hu J."/>
        </authorList>
    </citation>
    <scope>NUCLEOTIDE SEQUENCE [LARGE SCALE GENOMIC DNA]</scope>
    <source>
        <strain evidence="3 4">NEAU-Ht49</strain>
    </source>
</reference>
<dbReference type="InterPro" id="IPR050300">
    <property type="entry name" value="GDXG_lipolytic_enzyme"/>
</dbReference>
<evidence type="ECO:0000259" key="2">
    <source>
        <dbReference type="Pfam" id="PF07859"/>
    </source>
</evidence>
<accession>A0A3M2M5E4</accession>
<dbReference type="PANTHER" id="PTHR48081:SF8">
    <property type="entry name" value="ALPHA_BETA HYDROLASE FOLD-3 DOMAIN-CONTAINING PROTEIN-RELATED"/>
    <property type="match status" value="1"/>
</dbReference>